<comment type="caution">
    <text evidence="2">The sequence shown here is derived from an EMBL/GenBank/DDBJ whole genome shotgun (WGS) entry which is preliminary data.</text>
</comment>
<organism evidence="2 3">
    <name type="scientific">Pseudomonas oryzihabitans</name>
    <dbReference type="NCBI Taxonomy" id="47885"/>
    <lineage>
        <taxon>Bacteria</taxon>
        <taxon>Pseudomonadati</taxon>
        <taxon>Pseudomonadota</taxon>
        <taxon>Gammaproteobacteria</taxon>
        <taxon>Pseudomonadales</taxon>
        <taxon>Pseudomonadaceae</taxon>
        <taxon>Pseudomonas</taxon>
    </lineage>
</organism>
<feature type="transmembrane region" description="Helical" evidence="1">
    <location>
        <begin position="204"/>
        <end position="220"/>
    </location>
</feature>
<feature type="transmembrane region" description="Helical" evidence="1">
    <location>
        <begin position="227"/>
        <end position="245"/>
    </location>
</feature>
<evidence type="ECO:0000313" key="2">
    <source>
        <dbReference type="EMBL" id="SCZ47959.1"/>
    </source>
</evidence>
<sequence>MVTPLLDRLQQSRYFTLAVLVFMAAYLCIPTAKWINSYYYAAIALPALILFVLRPRLIDWRSPLLLLWLVFLAWFIVPGVRAEEGQFFKHILYVLLFVLSVACLVDGDFFRRPGFVRLAFWVVCAYAVGSSLVFWLTGHYAVGQRVIHLPGRISNPIYVSIWMVCLGGLAAPTWIRERRWIELLAAVVVTIVGISFALQTRTGLVGIGFLAALGVLFAFPRFPLRTLALVVLVSALIAGVVQVVHTEAWFVAFWGRADSGRIELFHFMIKDWESCGWWLGCGLGYQSHDLLHGTEAIQHPHNIFVSFGIYTGLVSLLIFGVLMLASLGAALRQRDPWGLYLAVALLMLNFDGAKLIGNPDELWPLVLLPAAMIAGAEVQRRRKLALGQAVPV</sequence>
<name>A0A1G5PFV3_9PSED</name>
<dbReference type="AlphaFoldDB" id="A0A1G5PFV3"/>
<accession>A0A1G5PFV3</accession>
<evidence type="ECO:0000256" key="1">
    <source>
        <dbReference type="SAM" id="Phobius"/>
    </source>
</evidence>
<keyword evidence="1" id="KW-1133">Transmembrane helix</keyword>
<dbReference type="PANTHER" id="PTHR37422:SF13">
    <property type="entry name" value="LIPOPOLYSACCHARIDE BIOSYNTHESIS PROTEIN PA4999-RELATED"/>
    <property type="match status" value="1"/>
</dbReference>
<feature type="transmembrane region" description="Helical" evidence="1">
    <location>
        <begin position="64"/>
        <end position="81"/>
    </location>
</feature>
<feature type="transmembrane region" description="Helical" evidence="1">
    <location>
        <begin position="180"/>
        <end position="198"/>
    </location>
</feature>
<feature type="transmembrane region" description="Helical" evidence="1">
    <location>
        <begin position="12"/>
        <end position="32"/>
    </location>
</feature>
<dbReference type="STRING" id="237610.BJP27_18975"/>
<dbReference type="eggNOG" id="ENOG5033U57">
    <property type="taxonomic scope" value="Bacteria"/>
</dbReference>
<dbReference type="RefSeq" id="WP_313416150.1">
    <property type="nucleotide sequence ID" value="NZ_DAMDRT010000004.1"/>
</dbReference>
<feature type="transmembrane region" description="Helical" evidence="1">
    <location>
        <begin position="303"/>
        <end position="325"/>
    </location>
</feature>
<feature type="transmembrane region" description="Helical" evidence="1">
    <location>
        <begin position="87"/>
        <end position="106"/>
    </location>
</feature>
<dbReference type="PANTHER" id="PTHR37422">
    <property type="entry name" value="TEICHURONIC ACID BIOSYNTHESIS PROTEIN TUAE"/>
    <property type="match status" value="1"/>
</dbReference>
<feature type="transmembrane region" description="Helical" evidence="1">
    <location>
        <begin position="38"/>
        <end position="57"/>
    </location>
</feature>
<dbReference type="InterPro" id="IPR051533">
    <property type="entry name" value="WaaL-like"/>
</dbReference>
<reference evidence="3" key="1">
    <citation type="submission" date="2016-10" db="EMBL/GenBank/DDBJ databases">
        <authorList>
            <person name="de Groot N.N."/>
        </authorList>
    </citation>
    <scope>NUCLEOTIDE SEQUENCE [LARGE SCALE GENOMIC DNA]</scope>
    <source>
        <strain evidence="3">DSM 15758</strain>
    </source>
</reference>
<evidence type="ECO:0000313" key="3">
    <source>
        <dbReference type="Proteomes" id="UP000183046"/>
    </source>
</evidence>
<dbReference type="EMBL" id="FMWB01000018">
    <property type="protein sequence ID" value="SCZ47959.1"/>
    <property type="molecule type" value="Genomic_DNA"/>
</dbReference>
<feature type="transmembrane region" description="Helical" evidence="1">
    <location>
        <begin position="118"/>
        <end position="137"/>
    </location>
</feature>
<feature type="transmembrane region" description="Helical" evidence="1">
    <location>
        <begin position="157"/>
        <end position="175"/>
    </location>
</feature>
<keyword evidence="1" id="KW-0472">Membrane</keyword>
<protein>
    <recommendedName>
        <fullName evidence="4">O-antigen ligase</fullName>
    </recommendedName>
</protein>
<proteinExistence type="predicted"/>
<keyword evidence="1" id="KW-0812">Transmembrane</keyword>
<dbReference type="Proteomes" id="UP000183046">
    <property type="component" value="Unassembled WGS sequence"/>
</dbReference>
<evidence type="ECO:0008006" key="4">
    <source>
        <dbReference type="Google" id="ProtNLM"/>
    </source>
</evidence>
<gene>
    <name evidence="2" type="ORF">SAMN05216279_11854</name>
</gene>